<dbReference type="Gene3D" id="2.130.10.30">
    <property type="entry name" value="Regulator of chromosome condensation 1/beta-lactamase-inhibitor protein II"/>
    <property type="match status" value="1"/>
</dbReference>
<dbReference type="CDD" id="cd18186">
    <property type="entry name" value="BTB_POZ_ZBTB_KLHL-like"/>
    <property type="match status" value="1"/>
</dbReference>
<comment type="caution">
    <text evidence="2">The sequence shown here is derived from an EMBL/GenBank/DDBJ whole genome shotgun (WGS) entry which is preliminary data.</text>
</comment>
<reference evidence="2" key="1">
    <citation type="submission" date="2022-08" db="EMBL/GenBank/DDBJ databases">
        <title>Novel sulfate-reducing endosymbionts in the free-living metamonad Anaeramoeba.</title>
        <authorList>
            <person name="Jerlstrom-Hultqvist J."/>
            <person name="Cepicka I."/>
            <person name="Gallot-Lavallee L."/>
            <person name="Salas-Leiva D."/>
            <person name="Curtis B.A."/>
            <person name="Zahonova K."/>
            <person name="Pipaliya S."/>
            <person name="Dacks J."/>
            <person name="Roger A.J."/>
        </authorList>
    </citation>
    <scope>NUCLEOTIDE SEQUENCE</scope>
    <source>
        <strain evidence="2">Schooner1</strain>
    </source>
</reference>
<dbReference type="InterPro" id="IPR051553">
    <property type="entry name" value="Ran_GTPase-activating"/>
</dbReference>
<name>A0ABQ8YX53_9EUKA</name>
<dbReference type="Gene3D" id="3.30.710.10">
    <property type="entry name" value="Potassium Channel Kv1.1, Chain A"/>
    <property type="match status" value="2"/>
</dbReference>
<proteinExistence type="predicted"/>
<dbReference type="InterPro" id="IPR000210">
    <property type="entry name" value="BTB/POZ_dom"/>
</dbReference>
<evidence type="ECO:0000313" key="3">
    <source>
        <dbReference type="Proteomes" id="UP001150062"/>
    </source>
</evidence>
<dbReference type="SUPFAM" id="SSF50985">
    <property type="entry name" value="RCC1/BLIP-II"/>
    <property type="match status" value="1"/>
</dbReference>
<gene>
    <name evidence="2" type="ORF">M0813_01815</name>
</gene>
<dbReference type="EMBL" id="JAOAOG010000102">
    <property type="protein sequence ID" value="KAJ6249215.1"/>
    <property type="molecule type" value="Genomic_DNA"/>
</dbReference>
<evidence type="ECO:0000313" key="2">
    <source>
        <dbReference type="EMBL" id="KAJ6249215.1"/>
    </source>
</evidence>
<dbReference type="Pfam" id="PF00651">
    <property type="entry name" value="BTB"/>
    <property type="match status" value="1"/>
</dbReference>
<keyword evidence="3" id="KW-1185">Reference proteome</keyword>
<protein>
    <recommendedName>
        <fullName evidence="1">BTB domain-containing protein</fullName>
    </recommendedName>
</protein>
<dbReference type="InterPro" id="IPR009091">
    <property type="entry name" value="RCC1/BLIP-II"/>
</dbReference>
<dbReference type="Pfam" id="PF13540">
    <property type="entry name" value="RCC1_2"/>
    <property type="match status" value="2"/>
</dbReference>
<accession>A0ABQ8YX53</accession>
<dbReference type="Proteomes" id="UP001150062">
    <property type="component" value="Unassembled WGS sequence"/>
</dbReference>
<feature type="domain" description="BTB" evidence="1">
    <location>
        <begin position="511"/>
        <end position="567"/>
    </location>
</feature>
<dbReference type="PROSITE" id="PS50097">
    <property type="entry name" value="BTB"/>
    <property type="match status" value="1"/>
</dbReference>
<dbReference type="PANTHER" id="PTHR45982:SF1">
    <property type="entry name" value="REGULATOR OF CHROMOSOME CONDENSATION"/>
    <property type="match status" value="1"/>
</dbReference>
<dbReference type="InterPro" id="IPR011333">
    <property type="entry name" value="SKP1/BTB/POZ_sf"/>
</dbReference>
<organism evidence="2 3">
    <name type="scientific">Anaeramoeba flamelloides</name>
    <dbReference type="NCBI Taxonomy" id="1746091"/>
    <lineage>
        <taxon>Eukaryota</taxon>
        <taxon>Metamonada</taxon>
        <taxon>Anaeramoebidae</taxon>
        <taxon>Anaeramoeba</taxon>
    </lineage>
</organism>
<evidence type="ECO:0000259" key="1">
    <source>
        <dbReference type="PROSITE" id="PS50097"/>
    </source>
</evidence>
<dbReference type="SUPFAM" id="SSF54695">
    <property type="entry name" value="POZ domain"/>
    <property type="match status" value="2"/>
</dbReference>
<dbReference type="PANTHER" id="PTHR45982">
    <property type="entry name" value="REGULATOR OF CHROMOSOME CONDENSATION"/>
    <property type="match status" value="1"/>
</dbReference>
<sequence>MENQRENLVYYCSSLNFNYLTATTTNESTSIKPFSKLEEQDKVQCIVGGSKNNCLVWKGRNSLEFYMCGVKETHKHKIQNETIKQIKSGSLTFLILTESGKVYCYGSGNSTEIPLKNKNSTWKAVNLVPFFQKNKINVKQIEMGGWTNYYVSTEGDLYVNGWNSYGQIGNGTINTHKNLPVLSLQGVERVWSGVYARSFFYTSTKDKKLYACGANDHWHLSIGTGTQTSTPVEVKIDNLKNNTENNTFDSTSIKDIKVFDRHSLLLTTAGKLFSAGFLDYNGHGVKKSIFTEIQELKDKTVRQISGGKNFSLAITQENELYGWGFGNFKPQSDYTETKKPIKIELPEQLKRIPISASCSTSTFFLYNKSPNNSLLQDFKNLYESQNYCDSKIVLVENNKVEIPVHKLILELRTGLEIKEIEKLLNQNFITQSDFECLLKWVYYEEVTNLDKFKNILKILNLNFLEDKQKSFKNDLFKLFNDEDSKNFRLLIKIDDDEDNDECSGSDEECDEIPVHKLILLTRSGLFREMFENISIETNQVNDYSGKSIDSLEVFIKYLYTNNLELTADHDPELIFEELEDSVEYYQLNSNSNLKYELERIKRVN</sequence>